<dbReference type="KEGG" id="vg:16193537"/>
<evidence type="ECO:0000313" key="2">
    <source>
        <dbReference type="Proteomes" id="UP000202086"/>
    </source>
</evidence>
<dbReference type="Pfam" id="PF24444">
    <property type="entry name" value="DUF7563"/>
    <property type="match status" value="1"/>
</dbReference>
<dbReference type="GeneID" id="16193537"/>
<dbReference type="RefSeq" id="YP_008059611.1">
    <property type="nucleotide sequence ID" value="NC_021330.1"/>
</dbReference>
<dbReference type="OrthoDB" id="28028at10239"/>
<sequence length="51" mass="5319">MPECRNCDSHVSSEWARVMGDNDGTVHACPDCAPNAMGSLAGGIGEVEDPE</sequence>
<evidence type="ECO:0000313" key="1">
    <source>
        <dbReference type="EMBL" id="AGM11912.1"/>
    </source>
</evidence>
<dbReference type="Proteomes" id="UP000202086">
    <property type="component" value="Segment"/>
</dbReference>
<proteinExistence type="predicted"/>
<evidence type="ECO:0008006" key="3">
    <source>
        <dbReference type="Google" id="ProtNLM"/>
    </source>
</evidence>
<dbReference type="InterPro" id="IPR055985">
    <property type="entry name" value="DUF7563"/>
</dbReference>
<organism evidence="1 2">
    <name type="scientific">Haloarcula californiae tailed virus 1</name>
    <dbReference type="NCBI Taxonomy" id="1273746"/>
    <lineage>
        <taxon>Viruses</taxon>
        <taxon>Duplodnaviria</taxon>
        <taxon>Heunggongvirae</taxon>
        <taxon>Uroviricota</taxon>
        <taxon>Caudoviricetes</taxon>
        <taxon>Thumleimavirales</taxon>
        <taxon>Druskaviridae</taxon>
        <taxon>Hacavirus</taxon>
        <taxon>Hacavirus italiense</taxon>
        <taxon>Hacavirus HCTV1</taxon>
    </lineage>
</organism>
<name>R4TMH8_9CAUD</name>
<protein>
    <recommendedName>
        <fullName evidence="3">Small CPxCG-related zinc finger protein</fullName>
    </recommendedName>
</protein>
<dbReference type="EMBL" id="KC292029">
    <property type="protein sequence ID" value="AGM11912.1"/>
    <property type="molecule type" value="Genomic_DNA"/>
</dbReference>
<keyword evidence="2" id="KW-1185">Reference proteome</keyword>
<reference evidence="1 2" key="1">
    <citation type="submission" date="2012-12" db="EMBL/GenBank/DDBJ databases">
        <authorList>
            <person name="Sencilo A."/>
            <person name="Jacobs-Sera D."/>
            <person name="Russell D.A."/>
            <person name="Ko C."/>
            <person name="Atanasova N."/>
            <person name="Osterlund E."/>
            <person name="Oksanen H.M."/>
            <person name="Bamford D.H."/>
            <person name="Hatfull G.F."/>
            <person name="Roine E."/>
            <person name="Hendrix R.W."/>
        </authorList>
    </citation>
    <scope>NUCLEOTIDE SEQUENCE [LARGE SCALE GENOMIC DNA]</scope>
</reference>
<accession>R4TMH8</accession>
<gene>
    <name evidence="1" type="primary">49</name>
    <name evidence="1" type="ORF">DNAM5_49</name>
</gene>